<protein>
    <recommendedName>
        <fullName evidence="1">DUF4325 domain-containing protein</fullName>
    </recommendedName>
</protein>
<name>A0A2N9ASM9_METEX</name>
<dbReference type="Proteomes" id="UP000233769">
    <property type="component" value="Chromosome tk0001"/>
</dbReference>
<proteinExistence type="predicted"/>
<organism evidence="2 3">
    <name type="scientific">Methylorubrum extorquens</name>
    <name type="common">Methylobacterium dichloromethanicum</name>
    <name type="synonym">Methylobacterium extorquens</name>
    <dbReference type="NCBI Taxonomy" id="408"/>
    <lineage>
        <taxon>Bacteria</taxon>
        <taxon>Pseudomonadati</taxon>
        <taxon>Pseudomonadota</taxon>
        <taxon>Alphaproteobacteria</taxon>
        <taxon>Hyphomicrobiales</taxon>
        <taxon>Methylobacteriaceae</taxon>
        <taxon>Methylorubrum</taxon>
    </lineage>
</organism>
<dbReference type="InterPro" id="IPR025474">
    <property type="entry name" value="DUF4325"/>
</dbReference>
<gene>
    <name evidence="2" type="ORF">TK0001_3680</name>
</gene>
<dbReference type="AlphaFoldDB" id="A0A2N9ASM9"/>
<evidence type="ECO:0000259" key="1">
    <source>
        <dbReference type="Pfam" id="PF14213"/>
    </source>
</evidence>
<sequence>MVINLIDILPGAYTGEQGQVVYDMLSGHLKGGRNVTISFAGIDIATSAFVNAAFVPLLQIMALEEIKTNLKIVNSTKQINDMIKMRLTREAAREAA</sequence>
<reference evidence="3" key="1">
    <citation type="submission" date="2017-10" db="EMBL/GenBank/DDBJ databases">
        <authorList>
            <person name="Regsiter A."/>
            <person name="William W."/>
        </authorList>
    </citation>
    <scope>NUCLEOTIDE SEQUENCE [LARGE SCALE GENOMIC DNA]</scope>
</reference>
<dbReference type="Pfam" id="PF14213">
    <property type="entry name" value="DUF4325"/>
    <property type="match status" value="1"/>
</dbReference>
<evidence type="ECO:0000313" key="2">
    <source>
        <dbReference type="EMBL" id="SOR30282.1"/>
    </source>
</evidence>
<feature type="domain" description="DUF4325" evidence="1">
    <location>
        <begin position="17"/>
        <end position="79"/>
    </location>
</feature>
<accession>A0A2N9ASM9</accession>
<evidence type="ECO:0000313" key="3">
    <source>
        <dbReference type="Proteomes" id="UP000233769"/>
    </source>
</evidence>
<dbReference type="EMBL" id="LT962688">
    <property type="protein sequence ID" value="SOR30282.1"/>
    <property type="molecule type" value="Genomic_DNA"/>
</dbReference>